<feature type="chain" id="PRO_5047365554" description="Cell wall protein" evidence="2">
    <location>
        <begin position="20"/>
        <end position="282"/>
    </location>
</feature>
<name>A0ABR4EA21_9PEZI</name>
<dbReference type="Gene3D" id="1.20.1280.140">
    <property type="match status" value="1"/>
</dbReference>
<evidence type="ECO:0008006" key="5">
    <source>
        <dbReference type="Google" id="ProtNLM"/>
    </source>
</evidence>
<gene>
    <name evidence="3" type="ORF">FJTKL_13575</name>
</gene>
<keyword evidence="4" id="KW-1185">Reference proteome</keyword>
<evidence type="ECO:0000256" key="2">
    <source>
        <dbReference type="SAM" id="SignalP"/>
    </source>
</evidence>
<keyword evidence="2" id="KW-0732">Signal</keyword>
<feature type="signal peptide" evidence="2">
    <location>
        <begin position="1"/>
        <end position="19"/>
    </location>
</feature>
<evidence type="ECO:0000313" key="3">
    <source>
        <dbReference type="EMBL" id="KAL2279191.1"/>
    </source>
</evidence>
<evidence type="ECO:0000256" key="1">
    <source>
        <dbReference type="SAM" id="MobiDB-lite"/>
    </source>
</evidence>
<dbReference type="InterPro" id="IPR021054">
    <property type="entry name" value="Cell_wall_mannoprotein_1"/>
</dbReference>
<evidence type="ECO:0000313" key="4">
    <source>
        <dbReference type="Proteomes" id="UP001600888"/>
    </source>
</evidence>
<dbReference type="EMBL" id="JBAWTH010000078">
    <property type="protein sequence ID" value="KAL2279191.1"/>
    <property type="molecule type" value="Genomic_DNA"/>
</dbReference>
<dbReference type="PANTHER" id="PTHR38123:SF6">
    <property type="entry name" value="CELL WALL SERINE-THREONINE-RICH GALACTOMANNOPROTEIN MP1 (AFU_ORTHOLOGUE AFUA_4G03240)"/>
    <property type="match status" value="1"/>
</dbReference>
<feature type="region of interest" description="Disordered" evidence="1">
    <location>
        <begin position="176"/>
        <end position="256"/>
    </location>
</feature>
<dbReference type="PRINTS" id="PR01217">
    <property type="entry name" value="PRICHEXTENSN"/>
</dbReference>
<dbReference type="PANTHER" id="PTHR38123">
    <property type="entry name" value="CELL WALL SERINE-THREONINE-RICH GALACTOMANNOPROTEIN MP1 (AFU_ORTHOLOGUE AFUA_4G03240)"/>
    <property type="match status" value="1"/>
</dbReference>
<sequence>MFLTACLLLAATSCRNVVATMGTEQDMRRDLGSIQASLGGVNTALASLDSAILNDPANPKVLFSSINVLESIQRATASINASQPLGPADTSNLKATTDSLVSNVNVTVTDLINQKPQFERLNLEKVVLLQVQNIQGAALALGSTLASKVDPGASSLALDGISALNMALQRGVAVYDGSSTSAGPASPSAPAASPPPNPVPSVPMPLSSPSPSTPPPNPPAPNPPPPNAQPSNATSSSPPPPNPPTGSIGPGPWNMTMPIPGTFEAGVTCICMCPPVTACGSS</sequence>
<comment type="caution">
    <text evidence="3">The sequence shown here is derived from an EMBL/GenBank/DDBJ whole genome shotgun (WGS) entry which is preliminary data.</text>
</comment>
<proteinExistence type="predicted"/>
<feature type="compositionally biased region" description="Pro residues" evidence="1">
    <location>
        <begin position="192"/>
        <end position="228"/>
    </location>
</feature>
<accession>A0ABR4EA21</accession>
<dbReference type="Pfam" id="PF12296">
    <property type="entry name" value="HsbA"/>
    <property type="match status" value="1"/>
</dbReference>
<reference evidence="3 4" key="1">
    <citation type="submission" date="2024-03" db="EMBL/GenBank/DDBJ databases">
        <title>A high-quality draft genome sequence of Diaporthe vaccinii, a causative agent of upright dieback and viscid rot disease in cranberry plants.</title>
        <authorList>
            <person name="Sarrasin M."/>
            <person name="Lang B.F."/>
            <person name="Burger G."/>
        </authorList>
    </citation>
    <scope>NUCLEOTIDE SEQUENCE [LARGE SCALE GENOMIC DNA]</scope>
    <source>
        <strain evidence="3 4">IS7</strain>
    </source>
</reference>
<feature type="compositionally biased region" description="Low complexity" evidence="1">
    <location>
        <begin position="178"/>
        <end position="191"/>
    </location>
</feature>
<protein>
    <recommendedName>
        <fullName evidence="5">Cell wall protein</fullName>
    </recommendedName>
</protein>
<organism evidence="3 4">
    <name type="scientific">Diaporthe vaccinii</name>
    <dbReference type="NCBI Taxonomy" id="105482"/>
    <lineage>
        <taxon>Eukaryota</taxon>
        <taxon>Fungi</taxon>
        <taxon>Dikarya</taxon>
        <taxon>Ascomycota</taxon>
        <taxon>Pezizomycotina</taxon>
        <taxon>Sordariomycetes</taxon>
        <taxon>Sordariomycetidae</taxon>
        <taxon>Diaporthales</taxon>
        <taxon>Diaporthaceae</taxon>
        <taxon>Diaporthe</taxon>
        <taxon>Diaporthe eres species complex</taxon>
    </lineage>
</organism>
<dbReference type="Proteomes" id="UP001600888">
    <property type="component" value="Unassembled WGS sequence"/>
</dbReference>